<sequence>MLSPLLLALGLLASPLGVHSFTAPRKIGAKISNSVTLDYGTFNGLTNETSKVIYFRGIPFADPPVGDLRWKAAVSPPTAHLGNVDATQFANACIPTTQTGSASGFSEDCLYGNVNIPLGTKTTEKLPVMVWFYGGGFQSGSTDAAPPDFILDSTAEPMIFVSFAYRLGQFGFLGGSKLNADGLLNAGLHDQRIALGWVQKYIQNFGGDPTQVTIWGQSAGAGSVMFHVRLFHAAMGDSPPLTFTPLFNESYVEDIFDKVASSAGCDPQAADAMSCLRSVSSDVLATAGSVTIAAQTSTLYPFAPVFDQTFINMRPIEAFNSGKFAQIPLLFGSNTNDGAMWGSKIPNPIANTSMPNATLDTVYNFLQGQYFHLTRKSFDQAVAQFYPLDSANGSFSLLGQQMYGELRYICTAVMITSAGANNEAAGKAYQYRYDNPHLGSNHAADLDAFYKPNKRSANDADQALFETMRKYWSSFVTGLKPVVKKGSVSWKPIVNGTGSPRLLLNPSQIAIEDDSTLDSLIQRCNFWHSIGDQLGA</sequence>
<dbReference type="Proteomes" id="UP000308600">
    <property type="component" value="Unassembled WGS sequence"/>
</dbReference>
<protein>
    <submittedName>
        <fullName evidence="1">Alpha/beta-hydrolase</fullName>
    </submittedName>
</protein>
<accession>A0ACD3A703</accession>
<proteinExistence type="predicted"/>
<name>A0ACD3A703_9AGAR</name>
<organism evidence="1 2">
    <name type="scientific">Pluteus cervinus</name>
    <dbReference type="NCBI Taxonomy" id="181527"/>
    <lineage>
        <taxon>Eukaryota</taxon>
        <taxon>Fungi</taxon>
        <taxon>Dikarya</taxon>
        <taxon>Basidiomycota</taxon>
        <taxon>Agaricomycotina</taxon>
        <taxon>Agaricomycetes</taxon>
        <taxon>Agaricomycetidae</taxon>
        <taxon>Agaricales</taxon>
        <taxon>Pluteineae</taxon>
        <taxon>Pluteaceae</taxon>
        <taxon>Pluteus</taxon>
    </lineage>
</organism>
<keyword evidence="2" id="KW-1185">Reference proteome</keyword>
<gene>
    <name evidence="1" type="ORF">BDN72DRAFT_849612</name>
</gene>
<dbReference type="EMBL" id="ML208655">
    <property type="protein sequence ID" value="TFK61495.1"/>
    <property type="molecule type" value="Genomic_DNA"/>
</dbReference>
<evidence type="ECO:0000313" key="1">
    <source>
        <dbReference type="EMBL" id="TFK61495.1"/>
    </source>
</evidence>
<reference evidence="1 2" key="1">
    <citation type="journal article" date="2019" name="Nat. Ecol. Evol.">
        <title>Megaphylogeny resolves global patterns of mushroom evolution.</title>
        <authorList>
            <person name="Varga T."/>
            <person name="Krizsan K."/>
            <person name="Foldi C."/>
            <person name="Dima B."/>
            <person name="Sanchez-Garcia M."/>
            <person name="Sanchez-Ramirez S."/>
            <person name="Szollosi G.J."/>
            <person name="Szarkandi J.G."/>
            <person name="Papp V."/>
            <person name="Albert L."/>
            <person name="Andreopoulos W."/>
            <person name="Angelini C."/>
            <person name="Antonin V."/>
            <person name="Barry K.W."/>
            <person name="Bougher N.L."/>
            <person name="Buchanan P."/>
            <person name="Buyck B."/>
            <person name="Bense V."/>
            <person name="Catcheside P."/>
            <person name="Chovatia M."/>
            <person name="Cooper J."/>
            <person name="Damon W."/>
            <person name="Desjardin D."/>
            <person name="Finy P."/>
            <person name="Geml J."/>
            <person name="Haridas S."/>
            <person name="Hughes K."/>
            <person name="Justo A."/>
            <person name="Karasinski D."/>
            <person name="Kautmanova I."/>
            <person name="Kiss B."/>
            <person name="Kocsube S."/>
            <person name="Kotiranta H."/>
            <person name="LaButti K.M."/>
            <person name="Lechner B.E."/>
            <person name="Liimatainen K."/>
            <person name="Lipzen A."/>
            <person name="Lukacs Z."/>
            <person name="Mihaltcheva S."/>
            <person name="Morgado L.N."/>
            <person name="Niskanen T."/>
            <person name="Noordeloos M.E."/>
            <person name="Ohm R.A."/>
            <person name="Ortiz-Santana B."/>
            <person name="Ovrebo C."/>
            <person name="Racz N."/>
            <person name="Riley R."/>
            <person name="Savchenko A."/>
            <person name="Shiryaev A."/>
            <person name="Soop K."/>
            <person name="Spirin V."/>
            <person name="Szebenyi C."/>
            <person name="Tomsovsky M."/>
            <person name="Tulloss R.E."/>
            <person name="Uehling J."/>
            <person name="Grigoriev I.V."/>
            <person name="Vagvolgyi C."/>
            <person name="Papp T."/>
            <person name="Martin F.M."/>
            <person name="Miettinen O."/>
            <person name="Hibbett D.S."/>
            <person name="Nagy L.G."/>
        </authorList>
    </citation>
    <scope>NUCLEOTIDE SEQUENCE [LARGE SCALE GENOMIC DNA]</scope>
    <source>
        <strain evidence="1 2">NL-1719</strain>
    </source>
</reference>
<evidence type="ECO:0000313" key="2">
    <source>
        <dbReference type="Proteomes" id="UP000308600"/>
    </source>
</evidence>